<feature type="signal peptide" evidence="2">
    <location>
        <begin position="1"/>
        <end position="23"/>
    </location>
</feature>
<keyword evidence="4" id="KW-1185">Reference proteome</keyword>
<evidence type="ECO:0000256" key="1">
    <source>
        <dbReference type="SAM" id="MobiDB-lite"/>
    </source>
</evidence>
<gene>
    <name evidence="3" type="ORF">FYJ79_00930</name>
</gene>
<dbReference type="EMBL" id="VUNM01000001">
    <property type="protein sequence ID" value="MST88173.1"/>
    <property type="molecule type" value="Genomic_DNA"/>
</dbReference>
<reference evidence="3 4" key="1">
    <citation type="submission" date="2019-08" db="EMBL/GenBank/DDBJ databases">
        <title>In-depth cultivation of the pig gut microbiome towards novel bacterial diversity and tailored functional studies.</title>
        <authorList>
            <person name="Wylensek D."/>
            <person name="Hitch T.C.A."/>
            <person name="Clavel T."/>
        </authorList>
    </citation>
    <scope>NUCLEOTIDE SEQUENCE [LARGE SCALE GENOMIC DNA]</scope>
    <source>
        <strain evidence="3 4">CA-Schmier-601-WT-3</strain>
    </source>
</reference>
<proteinExistence type="predicted"/>
<feature type="chain" id="PRO_5032698947" evidence="2">
    <location>
        <begin position="24"/>
        <end position="97"/>
    </location>
</feature>
<evidence type="ECO:0000313" key="3">
    <source>
        <dbReference type="EMBL" id="MST88173.1"/>
    </source>
</evidence>
<feature type="compositionally biased region" description="Basic and acidic residues" evidence="1">
    <location>
        <begin position="88"/>
        <end position="97"/>
    </location>
</feature>
<dbReference type="AlphaFoldDB" id="A0A844FR70"/>
<name>A0A844FR70_9FIRM</name>
<evidence type="ECO:0000256" key="2">
    <source>
        <dbReference type="SAM" id="SignalP"/>
    </source>
</evidence>
<feature type="region of interest" description="Disordered" evidence="1">
    <location>
        <begin position="78"/>
        <end position="97"/>
    </location>
</feature>
<comment type="caution">
    <text evidence="3">The sequence shown here is derived from an EMBL/GenBank/DDBJ whole genome shotgun (WGS) entry which is preliminary data.</text>
</comment>
<organism evidence="3 4">
    <name type="scientific">Sharpea porci</name>
    <dbReference type="NCBI Taxonomy" id="2652286"/>
    <lineage>
        <taxon>Bacteria</taxon>
        <taxon>Bacillati</taxon>
        <taxon>Bacillota</taxon>
        <taxon>Erysipelotrichia</taxon>
        <taxon>Erysipelotrichales</taxon>
        <taxon>Coprobacillaceae</taxon>
        <taxon>Sharpea</taxon>
    </lineage>
</organism>
<sequence>MKKKLIMGITVASMVANPMAVYAADLKDTPTNTNNVLEETPTIQDKTEYQEVEQAQAHVSQLEEQQQSANIAVEETKAHYDNTTTTKELAEKEKNNK</sequence>
<keyword evidence="2" id="KW-0732">Signal</keyword>
<protein>
    <submittedName>
        <fullName evidence="3">Uncharacterized protein</fullName>
    </submittedName>
</protein>
<dbReference type="Proteomes" id="UP000442619">
    <property type="component" value="Unassembled WGS sequence"/>
</dbReference>
<dbReference type="RefSeq" id="WP_154514114.1">
    <property type="nucleotide sequence ID" value="NZ_VUNM01000001.1"/>
</dbReference>
<accession>A0A844FR70</accession>
<evidence type="ECO:0000313" key="4">
    <source>
        <dbReference type="Proteomes" id="UP000442619"/>
    </source>
</evidence>